<dbReference type="PANTHER" id="PTHR43014:SF5">
    <property type="entry name" value="GLUTATHIONE REDUCTASE (NADPH)"/>
    <property type="match status" value="1"/>
</dbReference>
<dbReference type="InterPro" id="IPR004099">
    <property type="entry name" value="Pyr_nucl-diS_OxRdtase_dimer"/>
</dbReference>
<comment type="similarity">
    <text evidence="1">Belongs to the class-I pyridine nucleotide-disulfide oxidoreductase family.</text>
</comment>
<dbReference type="InterPro" id="IPR001100">
    <property type="entry name" value="Pyr_nuc-diS_OxRdtase"/>
</dbReference>
<dbReference type="SUPFAM" id="SSF55424">
    <property type="entry name" value="FAD/NAD-linked reductases, dimerisation (C-terminal) domain"/>
    <property type="match status" value="1"/>
</dbReference>
<evidence type="ECO:0000256" key="4">
    <source>
        <dbReference type="PIRSR" id="PIRSR000350-3"/>
    </source>
</evidence>
<accession>A0A2G0CJ09</accession>
<feature type="domain" description="Pyridine nucleotide-disulphide oxidoreductase dimerisation" evidence="6">
    <location>
        <begin position="341"/>
        <end position="447"/>
    </location>
</feature>
<dbReference type="InterPro" id="IPR016156">
    <property type="entry name" value="FAD/NAD-linked_Rdtase_dimer_sf"/>
</dbReference>
<dbReference type="PRINTS" id="PR00411">
    <property type="entry name" value="PNDRDTASEI"/>
</dbReference>
<dbReference type="SUPFAM" id="SSF51905">
    <property type="entry name" value="FAD/NAD(P)-binding domain"/>
    <property type="match status" value="1"/>
</dbReference>
<dbReference type="OrthoDB" id="9800167at2"/>
<proteinExistence type="inferred from homology"/>
<dbReference type="Proteomes" id="UP000226437">
    <property type="component" value="Unassembled WGS sequence"/>
</dbReference>
<keyword evidence="9" id="KW-1185">Reference proteome</keyword>
<sequence>MSDKQYDVLVVGAGSAGQSVATAAARAGRSVAMTEGRAYGGTCPLRGCDPKLVLHAAAEAVHRVQRLSGKGFTAAPGFHWPDLMAWKRSFTEPMPEKARTAMREAGIDVYDDYASFVDDHTLSFGGVHLRGKTIVLATGMRPAPLDFPGHEHMLTSDEFLDLEELPDEMVVVGAGYIGTEVAHISHALGCRVTVVASGPVPLEKFDPDLTDLLRQADEDRGMTYHLNSRAVAVRPDDGRFVVTIEDAGGRRTEIRTDRVIHCAGRVPNTDRLNLEAAGINTDDQGRIKVNDQLQTNLAHVYAVGDCTNVGLPLTPVAGHAASVLSDHLFKVKDRPLELHPTPTVAFALPGMAAVGMTAAEAAASPRNIGVHYKVSTDWFHPRHRNAAVSAFKLFTDDDRGVVVGAHLLGPDASELINLLYVAIRQEIPIRELKRMVFAYPTAASMIPSMIDG</sequence>
<reference evidence="8 9" key="1">
    <citation type="submission" date="2017-10" db="EMBL/GenBank/DDBJ databases">
        <title>The draft genome sequence of Lewinella marina KCTC 32374.</title>
        <authorList>
            <person name="Wang K."/>
        </authorList>
    </citation>
    <scope>NUCLEOTIDE SEQUENCE [LARGE SCALE GENOMIC DNA]</scope>
    <source>
        <strain evidence="8 9">MKG-38</strain>
    </source>
</reference>
<evidence type="ECO:0000259" key="7">
    <source>
        <dbReference type="Pfam" id="PF07992"/>
    </source>
</evidence>
<dbReference type="RefSeq" id="WP_099104952.1">
    <property type="nucleotide sequence ID" value="NZ_JAATJF010000001.1"/>
</dbReference>
<comment type="caution">
    <text evidence="8">The sequence shown here is derived from an EMBL/GenBank/DDBJ whole genome shotgun (WGS) entry which is preliminary data.</text>
</comment>
<comment type="cofactor">
    <cofactor evidence="4">
        <name>FAD</name>
        <dbReference type="ChEBI" id="CHEBI:57692"/>
    </cofactor>
    <text evidence="4">Binds 1 FAD per subunit.</text>
</comment>
<feature type="binding site" evidence="4">
    <location>
        <position position="264"/>
    </location>
    <ligand>
        <name>NAD(+)</name>
        <dbReference type="ChEBI" id="CHEBI:57540"/>
    </ligand>
</feature>
<dbReference type="Pfam" id="PF02852">
    <property type="entry name" value="Pyr_redox_dim"/>
    <property type="match status" value="1"/>
</dbReference>
<dbReference type="Pfam" id="PF07992">
    <property type="entry name" value="Pyr_redox_2"/>
    <property type="match status" value="1"/>
</dbReference>
<evidence type="ECO:0000256" key="5">
    <source>
        <dbReference type="PIRSR" id="PIRSR000350-4"/>
    </source>
</evidence>
<dbReference type="InterPro" id="IPR023753">
    <property type="entry name" value="FAD/NAD-binding_dom"/>
</dbReference>
<keyword evidence="4" id="KW-0520">NAD</keyword>
<dbReference type="PANTHER" id="PTHR43014">
    <property type="entry name" value="MERCURIC REDUCTASE"/>
    <property type="match status" value="1"/>
</dbReference>
<evidence type="ECO:0000313" key="9">
    <source>
        <dbReference type="Proteomes" id="UP000226437"/>
    </source>
</evidence>
<feature type="binding site" evidence="4">
    <location>
        <begin position="173"/>
        <end position="180"/>
    </location>
    <ligand>
        <name>NAD(+)</name>
        <dbReference type="ChEBI" id="CHEBI:57540"/>
    </ligand>
</feature>
<dbReference type="AlphaFoldDB" id="A0A2G0CJ09"/>
<evidence type="ECO:0000256" key="3">
    <source>
        <dbReference type="ARBA" id="ARBA00022827"/>
    </source>
</evidence>
<evidence type="ECO:0000256" key="2">
    <source>
        <dbReference type="ARBA" id="ARBA00022630"/>
    </source>
</evidence>
<feature type="domain" description="FAD/NAD(P)-binding" evidence="7">
    <location>
        <begin position="6"/>
        <end position="320"/>
    </location>
</feature>
<dbReference type="PRINTS" id="PR00368">
    <property type="entry name" value="FADPNR"/>
</dbReference>
<dbReference type="GO" id="GO:0016491">
    <property type="term" value="F:oxidoreductase activity"/>
    <property type="evidence" value="ECO:0007669"/>
    <property type="project" value="InterPro"/>
</dbReference>
<gene>
    <name evidence="8" type="ORF">CGL56_02695</name>
</gene>
<protein>
    <submittedName>
        <fullName evidence="8">Pyridine nucleotide-disulfide oxidoreductase</fullName>
    </submittedName>
</protein>
<evidence type="ECO:0000259" key="6">
    <source>
        <dbReference type="Pfam" id="PF02852"/>
    </source>
</evidence>
<dbReference type="Gene3D" id="3.50.50.60">
    <property type="entry name" value="FAD/NAD(P)-binding domain"/>
    <property type="match status" value="2"/>
</dbReference>
<name>A0A2G0CJ09_9BACT</name>
<dbReference type="InterPro" id="IPR036188">
    <property type="entry name" value="FAD/NAD-bd_sf"/>
</dbReference>
<evidence type="ECO:0000313" key="8">
    <source>
        <dbReference type="EMBL" id="PHK99973.1"/>
    </source>
</evidence>
<organism evidence="8 9">
    <name type="scientific">Neolewinella marina</name>
    <dbReference type="NCBI Taxonomy" id="438751"/>
    <lineage>
        <taxon>Bacteria</taxon>
        <taxon>Pseudomonadati</taxon>
        <taxon>Bacteroidota</taxon>
        <taxon>Saprospiria</taxon>
        <taxon>Saprospirales</taxon>
        <taxon>Lewinellaceae</taxon>
        <taxon>Neolewinella</taxon>
    </lineage>
</organism>
<feature type="disulfide bond" description="Redox-active" evidence="5">
    <location>
        <begin position="43"/>
        <end position="48"/>
    </location>
</feature>
<keyword evidence="4" id="KW-0547">Nucleotide-binding</keyword>
<dbReference type="GO" id="GO:0000166">
    <property type="term" value="F:nucleotide binding"/>
    <property type="evidence" value="ECO:0007669"/>
    <property type="project" value="UniProtKB-KW"/>
</dbReference>
<dbReference type="Gene3D" id="3.30.390.30">
    <property type="match status" value="1"/>
</dbReference>
<evidence type="ECO:0000256" key="1">
    <source>
        <dbReference type="ARBA" id="ARBA00007532"/>
    </source>
</evidence>
<keyword evidence="2" id="KW-0285">Flavoprotein</keyword>
<dbReference type="PIRSF" id="PIRSF000350">
    <property type="entry name" value="Mercury_reductase_MerA"/>
    <property type="match status" value="1"/>
</dbReference>
<feature type="binding site" evidence="4">
    <location>
        <position position="305"/>
    </location>
    <ligand>
        <name>NAD(+)</name>
        <dbReference type="ChEBI" id="CHEBI:57540"/>
    </ligand>
</feature>
<keyword evidence="3 4" id="KW-0274">FAD</keyword>
<dbReference type="EMBL" id="PDLO01000001">
    <property type="protein sequence ID" value="PHK99973.1"/>
    <property type="molecule type" value="Genomic_DNA"/>
</dbReference>